<reference evidence="7" key="2">
    <citation type="submission" date="2021-04" db="EMBL/GenBank/DDBJ databases">
        <authorList>
            <person name="Dong X."/>
        </authorList>
    </citation>
    <scope>NUCLEOTIDE SEQUENCE</scope>
    <source>
        <strain evidence="7">ZWT</strain>
    </source>
</reference>
<dbReference type="InterPro" id="IPR011256">
    <property type="entry name" value="Reg_factor_effector_dom_sf"/>
</dbReference>
<accession>A0A9J6NYH2</accession>
<gene>
    <name evidence="7" type="ORF">KDK92_04695</name>
</gene>
<organism evidence="7 8">
    <name type="scientific">Oceanirhabdus seepicola</name>
    <dbReference type="NCBI Taxonomy" id="2828781"/>
    <lineage>
        <taxon>Bacteria</taxon>
        <taxon>Bacillati</taxon>
        <taxon>Bacillota</taxon>
        <taxon>Clostridia</taxon>
        <taxon>Eubacteriales</taxon>
        <taxon>Clostridiaceae</taxon>
        <taxon>Oceanirhabdus</taxon>
    </lineage>
</organism>
<evidence type="ECO:0000256" key="4">
    <source>
        <dbReference type="ARBA" id="ARBA00023163"/>
    </source>
</evidence>
<keyword evidence="4" id="KW-0804">Transcription</keyword>
<dbReference type="RefSeq" id="WP_250857896.1">
    <property type="nucleotide sequence ID" value="NZ_JAGSOJ010000001.1"/>
</dbReference>
<dbReference type="GO" id="GO:0003677">
    <property type="term" value="F:DNA binding"/>
    <property type="evidence" value="ECO:0007669"/>
    <property type="project" value="UniProtKB-KW"/>
</dbReference>
<keyword evidence="2" id="KW-0805">Transcription regulation</keyword>
<dbReference type="Gene3D" id="1.10.1660.10">
    <property type="match status" value="1"/>
</dbReference>
<feature type="coiled-coil region" evidence="5">
    <location>
        <begin position="75"/>
        <end position="119"/>
    </location>
</feature>
<keyword evidence="8" id="KW-1185">Reference proteome</keyword>
<dbReference type="Gene3D" id="3.20.80.10">
    <property type="entry name" value="Regulatory factor, effector binding domain"/>
    <property type="match status" value="1"/>
</dbReference>
<dbReference type="GO" id="GO:0003700">
    <property type="term" value="F:DNA-binding transcription factor activity"/>
    <property type="evidence" value="ECO:0007669"/>
    <property type="project" value="InterPro"/>
</dbReference>
<comment type="caution">
    <text evidence="7">The sequence shown here is derived from an EMBL/GenBank/DDBJ whole genome shotgun (WGS) entry which is preliminary data.</text>
</comment>
<keyword evidence="3" id="KW-0238">DNA-binding</keyword>
<dbReference type="EMBL" id="JAGSOJ010000001">
    <property type="protein sequence ID" value="MCM1989030.1"/>
    <property type="molecule type" value="Genomic_DNA"/>
</dbReference>
<feature type="domain" description="HTH merR-type" evidence="6">
    <location>
        <begin position="6"/>
        <end position="75"/>
    </location>
</feature>
<evidence type="ECO:0000256" key="3">
    <source>
        <dbReference type="ARBA" id="ARBA00023125"/>
    </source>
</evidence>
<dbReference type="AlphaFoldDB" id="A0A9J6NYH2"/>
<dbReference type="SMART" id="SM00422">
    <property type="entry name" value="HTH_MERR"/>
    <property type="match status" value="1"/>
</dbReference>
<dbReference type="SUPFAM" id="SSF55136">
    <property type="entry name" value="Probable bacterial effector-binding domain"/>
    <property type="match status" value="1"/>
</dbReference>
<name>A0A9J6NYH2_9CLOT</name>
<dbReference type="Pfam" id="PF13411">
    <property type="entry name" value="MerR_1"/>
    <property type="match status" value="1"/>
</dbReference>
<evidence type="ECO:0000256" key="2">
    <source>
        <dbReference type="ARBA" id="ARBA00023015"/>
    </source>
</evidence>
<dbReference type="SUPFAM" id="SSF46955">
    <property type="entry name" value="Putative DNA-binding domain"/>
    <property type="match status" value="1"/>
</dbReference>
<evidence type="ECO:0000256" key="1">
    <source>
        <dbReference type="ARBA" id="ARBA00022491"/>
    </source>
</evidence>
<evidence type="ECO:0000259" key="6">
    <source>
        <dbReference type="PROSITE" id="PS50937"/>
    </source>
</evidence>
<dbReference type="PANTHER" id="PTHR30204">
    <property type="entry name" value="REDOX-CYCLING DRUG-SENSING TRANSCRIPTIONAL ACTIVATOR SOXR"/>
    <property type="match status" value="1"/>
</dbReference>
<evidence type="ECO:0000313" key="7">
    <source>
        <dbReference type="EMBL" id="MCM1989030.1"/>
    </source>
</evidence>
<keyword evidence="5" id="KW-0175">Coiled coil</keyword>
<dbReference type="InterPro" id="IPR000551">
    <property type="entry name" value="MerR-type_HTH_dom"/>
</dbReference>
<proteinExistence type="predicted"/>
<keyword evidence="1" id="KW-0678">Repressor</keyword>
<dbReference type="PROSITE" id="PS50937">
    <property type="entry name" value="HTH_MERR_2"/>
    <property type="match status" value="1"/>
</dbReference>
<dbReference type="InterPro" id="IPR009061">
    <property type="entry name" value="DNA-bd_dom_put_sf"/>
</dbReference>
<sequence>MKDKEYFSTGEFAMLANVSKQTLIYYDKSGVFSPMYKDEKNFRYYSLSQFEALDTLISLKEIGVPLKEIKEYLSKKDIESLAELLKKKNEVIKNQINKLRHISNKIENKSVKLEKAIKQQLIEEPYFKRCNSTNILTSSVESDDYKKIMGKIIEFINNCKDKEEFDNGNPIGGIIKKEDILSGKFNNIKAIYIMIDSKSIIDDESVKPKGIYARINHRGGYDTTHISYKKLIDFIEKSGYEIIGDAYENELIGYLSAQSQEEYLIEISIQVQKI</sequence>
<evidence type="ECO:0000313" key="8">
    <source>
        <dbReference type="Proteomes" id="UP001056429"/>
    </source>
</evidence>
<reference evidence="7" key="1">
    <citation type="journal article" date="2021" name="mSystems">
        <title>Bacteria and Archaea Synergistically Convert Glycine Betaine to Biogenic Methane in the Formosa Cold Seep of the South China Sea.</title>
        <authorList>
            <person name="Li L."/>
            <person name="Zhang W."/>
            <person name="Zhang S."/>
            <person name="Song L."/>
            <person name="Sun Q."/>
            <person name="Zhang H."/>
            <person name="Xiang H."/>
            <person name="Dong X."/>
        </authorList>
    </citation>
    <scope>NUCLEOTIDE SEQUENCE</scope>
    <source>
        <strain evidence="7">ZWT</strain>
    </source>
</reference>
<protein>
    <submittedName>
        <fullName evidence="7">MerR family transcriptional regulator</fullName>
    </submittedName>
</protein>
<dbReference type="Proteomes" id="UP001056429">
    <property type="component" value="Unassembled WGS sequence"/>
</dbReference>
<dbReference type="PANTHER" id="PTHR30204:SF69">
    <property type="entry name" value="MERR-FAMILY TRANSCRIPTIONAL REGULATOR"/>
    <property type="match status" value="1"/>
</dbReference>
<dbReference type="InterPro" id="IPR047057">
    <property type="entry name" value="MerR_fam"/>
</dbReference>
<evidence type="ECO:0000256" key="5">
    <source>
        <dbReference type="SAM" id="Coils"/>
    </source>
</evidence>